<feature type="transmembrane region" description="Helical" evidence="10">
    <location>
        <begin position="93"/>
        <end position="116"/>
    </location>
</feature>
<dbReference type="Proteomes" id="UP000485569">
    <property type="component" value="Unassembled WGS sequence"/>
</dbReference>
<feature type="transmembrane region" description="Helical" evidence="10">
    <location>
        <begin position="48"/>
        <end position="72"/>
    </location>
</feature>
<evidence type="ECO:0000256" key="9">
    <source>
        <dbReference type="ARBA" id="ARBA00023251"/>
    </source>
</evidence>
<accession>A0A1V5SNX1</accession>
<feature type="transmembrane region" description="Helical" evidence="10">
    <location>
        <begin position="362"/>
        <end position="382"/>
    </location>
</feature>
<sequence length="459" mass="50054">MDHSAQLRDTKISTLLWRFSIPAIVGMLVNALYNIVDRIYVGQGVGSLGIAGIAIGFPYMMLMMSFGMLVGMGSTALVSIKLGERKKEEAERTLGNAFILIVLISIGLSVIGLLFIKPILVISGGSETVLPYAIDYLRIILIGGIFSGIGFGLNNIIRAEGNPRTAMSTMLIGALLNTILDPIFIFWFGWGIKGAAIATILSQLVSAVWVLRYFLSGKSTLHFQAKNLKLFMPIVSKILAIGTAPFVLQMGTTLLYVILNNFLNQYGGDTAISVMGIINSINMLILMPIFGINQGAQPIIGYNFGAQQFDRVKETVKTASLSATGVVILGFIFLMAFPQQFIMLFNKTDLELISMGTRAMRIIQLMLPVVGFQVVGTGYFFAVGKAKEAMFLSLIRQLLILLPLVVLLPRFFGLDGIFIAAPISDGLSFVLTAIFLGIEYKKLDQKQLETFAKVNMEVS</sequence>
<comment type="similarity">
    <text evidence="2">Belongs to the multi antimicrobial extrusion (MATE) (TC 2.A.66.1) family. MepA subfamily.</text>
</comment>
<dbReference type="GO" id="GO:0042910">
    <property type="term" value="F:xenobiotic transmembrane transporter activity"/>
    <property type="evidence" value="ECO:0007669"/>
    <property type="project" value="InterPro"/>
</dbReference>
<feature type="transmembrane region" description="Helical" evidence="10">
    <location>
        <begin position="169"/>
        <end position="190"/>
    </location>
</feature>
<name>A0A1V5SNX1_9BACT</name>
<evidence type="ECO:0000256" key="6">
    <source>
        <dbReference type="ARBA" id="ARBA00022692"/>
    </source>
</evidence>
<dbReference type="InterPro" id="IPR045070">
    <property type="entry name" value="MATE_MepA-like"/>
</dbReference>
<dbReference type="PIRSF" id="PIRSF006603">
    <property type="entry name" value="DinF"/>
    <property type="match status" value="1"/>
</dbReference>
<keyword evidence="6 10" id="KW-0812">Transmembrane</keyword>
<keyword evidence="5" id="KW-1003">Cell membrane</keyword>
<dbReference type="InterPro" id="IPR048279">
    <property type="entry name" value="MdtK-like"/>
</dbReference>
<feature type="transmembrane region" description="Helical" evidence="10">
    <location>
        <begin position="235"/>
        <end position="259"/>
    </location>
</feature>
<evidence type="ECO:0000256" key="3">
    <source>
        <dbReference type="ARBA" id="ARBA00022106"/>
    </source>
</evidence>
<proteinExistence type="inferred from homology"/>
<evidence type="ECO:0000256" key="7">
    <source>
        <dbReference type="ARBA" id="ARBA00022989"/>
    </source>
</evidence>
<dbReference type="NCBIfam" id="TIGR00797">
    <property type="entry name" value="matE"/>
    <property type="match status" value="1"/>
</dbReference>
<gene>
    <name evidence="11" type="primary">mepA_1</name>
    <name evidence="11" type="ORF">BWY41_01537</name>
</gene>
<evidence type="ECO:0000313" key="11">
    <source>
        <dbReference type="EMBL" id="OQA56246.1"/>
    </source>
</evidence>
<dbReference type="InterPro" id="IPR051327">
    <property type="entry name" value="MATE_MepA_subfamily"/>
</dbReference>
<protein>
    <recommendedName>
        <fullName evidence="3">Multidrug export protein MepA</fullName>
    </recommendedName>
</protein>
<keyword evidence="9" id="KW-0046">Antibiotic resistance</keyword>
<feature type="transmembrane region" description="Helical" evidence="10">
    <location>
        <begin position="394"/>
        <end position="412"/>
    </location>
</feature>
<evidence type="ECO:0000256" key="5">
    <source>
        <dbReference type="ARBA" id="ARBA00022475"/>
    </source>
</evidence>
<dbReference type="AlphaFoldDB" id="A0A1V5SNX1"/>
<evidence type="ECO:0000256" key="4">
    <source>
        <dbReference type="ARBA" id="ARBA00022448"/>
    </source>
</evidence>
<evidence type="ECO:0000256" key="8">
    <source>
        <dbReference type="ARBA" id="ARBA00023136"/>
    </source>
</evidence>
<dbReference type="CDD" id="cd13143">
    <property type="entry name" value="MATE_MepA_like"/>
    <property type="match status" value="1"/>
</dbReference>
<dbReference type="InterPro" id="IPR002528">
    <property type="entry name" value="MATE_fam"/>
</dbReference>
<reference evidence="11" key="1">
    <citation type="submission" date="2017-02" db="EMBL/GenBank/DDBJ databases">
        <title>Delving into the versatile metabolic prowess of the omnipresent phylum Bacteroidetes.</title>
        <authorList>
            <person name="Nobu M.K."/>
            <person name="Mei R."/>
            <person name="Narihiro T."/>
            <person name="Kuroda K."/>
            <person name="Liu W.-T."/>
        </authorList>
    </citation>
    <scope>NUCLEOTIDE SEQUENCE</scope>
    <source>
        <strain evidence="11">ADurb.Bin276</strain>
    </source>
</reference>
<comment type="caution">
    <text evidence="11">The sequence shown here is derived from an EMBL/GenBank/DDBJ whole genome shotgun (WGS) entry which is preliminary data.</text>
</comment>
<organism evidence="11">
    <name type="scientific">Candidatus Atribacter allofermentans</name>
    <dbReference type="NCBI Taxonomy" id="1852833"/>
    <lineage>
        <taxon>Bacteria</taxon>
        <taxon>Pseudomonadati</taxon>
        <taxon>Atribacterota</taxon>
        <taxon>Atribacteria</taxon>
        <taxon>Atribacterales</taxon>
        <taxon>Atribacteraceae</taxon>
        <taxon>Atribacter</taxon>
    </lineage>
</organism>
<dbReference type="PANTHER" id="PTHR43823:SF3">
    <property type="entry name" value="MULTIDRUG EXPORT PROTEIN MEPA"/>
    <property type="match status" value="1"/>
</dbReference>
<dbReference type="Pfam" id="PF01554">
    <property type="entry name" value="MatE"/>
    <property type="match status" value="2"/>
</dbReference>
<keyword evidence="8 10" id="KW-0472">Membrane</keyword>
<dbReference type="GO" id="GO:0046677">
    <property type="term" value="P:response to antibiotic"/>
    <property type="evidence" value="ECO:0007669"/>
    <property type="project" value="UniProtKB-KW"/>
</dbReference>
<keyword evidence="4" id="KW-0813">Transport</keyword>
<feature type="transmembrane region" description="Helical" evidence="10">
    <location>
        <begin position="418"/>
        <end position="438"/>
    </location>
</feature>
<dbReference type="GO" id="GO:0015297">
    <property type="term" value="F:antiporter activity"/>
    <property type="evidence" value="ECO:0007669"/>
    <property type="project" value="InterPro"/>
</dbReference>
<dbReference type="EMBL" id="MWBQ01000123">
    <property type="protein sequence ID" value="OQA56246.1"/>
    <property type="molecule type" value="Genomic_DNA"/>
</dbReference>
<evidence type="ECO:0000256" key="2">
    <source>
        <dbReference type="ARBA" id="ARBA00008417"/>
    </source>
</evidence>
<feature type="transmembrane region" description="Helical" evidence="10">
    <location>
        <begin position="15"/>
        <end position="36"/>
    </location>
</feature>
<comment type="subcellular location">
    <subcellularLocation>
        <location evidence="1">Cell membrane</location>
        <topology evidence="1">Multi-pass membrane protein</topology>
    </subcellularLocation>
</comment>
<feature type="transmembrane region" description="Helical" evidence="10">
    <location>
        <begin position="271"/>
        <end position="292"/>
    </location>
</feature>
<feature type="transmembrane region" description="Helical" evidence="10">
    <location>
        <begin position="136"/>
        <end position="157"/>
    </location>
</feature>
<feature type="transmembrane region" description="Helical" evidence="10">
    <location>
        <begin position="196"/>
        <end position="215"/>
    </location>
</feature>
<dbReference type="PANTHER" id="PTHR43823">
    <property type="entry name" value="SPORULATION PROTEIN YKVU"/>
    <property type="match status" value="1"/>
</dbReference>
<evidence type="ECO:0000256" key="1">
    <source>
        <dbReference type="ARBA" id="ARBA00004651"/>
    </source>
</evidence>
<dbReference type="GO" id="GO:0005886">
    <property type="term" value="C:plasma membrane"/>
    <property type="evidence" value="ECO:0007669"/>
    <property type="project" value="UniProtKB-SubCell"/>
</dbReference>
<evidence type="ECO:0000256" key="10">
    <source>
        <dbReference type="SAM" id="Phobius"/>
    </source>
</evidence>
<keyword evidence="7 10" id="KW-1133">Transmembrane helix</keyword>
<feature type="transmembrane region" description="Helical" evidence="10">
    <location>
        <begin position="321"/>
        <end position="342"/>
    </location>
</feature>